<evidence type="ECO:0000256" key="7">
    <source>
        <dbReference type="ARBA" id="ARBA00040132"/>
    </source>
</evidence>
<protein>
    <recommendedName>
        <fullName evidence="7">Glycerol dehydrogenase</fullName>
        <ecNumber evidence="6">1.1.1.6</ecNumber>
    </recommendedName>
</protein>
<dbReference type="PROSITE" id="PS00913">
    <property type="entry name" value="ADH_IRON_1"/>
    <property type="match status" value="1"/>
</dbReference>
<feature type="binding site" evidence="11">
    <location>
        <position position="37"/>
    </location>
    <ligand>
        <name>NAD(+)</name>
        <dbReference type="ChEBI" id="CHEBI:57540"/>
    </ligand>
</feature>
<evidence type="ECO:0000256" key="1">
    <source>
        <dbReference type="ARBA" id="ARBA00007358"/>
    </source>
</evidence>
<evidence type="ECO:0000256" key="8">
    <source>
        <dbReference type="ARBA" id="ARBA00049006"/>
    </source>
</evidence>
<evidence type="ECO:0000259" key="12">
    <source>
        <dbReference type="Pfam" id="PF00465"/>
    </source>
</evidence>
<name>A0A242A5E4_9ENTE</name>
<evidence type="ECO:0000256" key="10">
    <source>
        <dbReference type="PIRSR" id="PIRSR000112-2"/>
    </source>
</evidence>
<dbReference type="AlphaFoldDB" id="A0A242A5E4"/>
<dbReference type="NCBIfam" id="NF006941">
    <property type="entry name" value="PRK09423.1"/>
    <property type="match status" value="1"/>
</dbReference>
<feature type="binding site" evidence="11">
    <location>
        <begin position="116"/>
        <end position="119"/>
    </location>
    <ligand>
        <name>NAD(+)</name>
        <dbReference type="ChEBI" id="CHEBI:57540"/>
    </ligand>
</feature>
<evidence type="ECO:0000256" key="9">
    <source>
        <dbReference type="PIRSR" id="PIRSR000112-1"/>
    </source>
</evidence>
<evidence type="ECO:0000256" key="4">
    <source>
        <dbReference type="ARBA" id="ARBA00023027"/>
    </source>
</evidence>
<reference evidence="13 14" key="1">
    <citation type="submission" date="2017-05" db="EMBL/GenBank/DDBJ databases">
        <title>The Genome Sequence of Enterococcus sp. 8G7_MSG3316.</title>
        <authorList>
            <consortium name="The Broad Institute Genomics Platform"/>
            <consortium name="The Broad Institute Genomic Center for Infectious Diseases"/>
            <person name="Earl A."/>
            <person name="Manson A."/>
            <person name="Schwartman J."/>
            <person name="Gilmore M."/>
            <person name="Abouelleil A."/>
            <person name="Cao P."/>
            <person name="Chapman S."/>
            <person name="Cusick C."/>
            <person name="Shea T."/>
            <person name="Young S."/>
            <person name="Neafsey D."/>
            <person name="Nusbaum C."/>
            <person name="Birren B."/>
        </authorList>
    </citation>
    <scope>NUCLEOTIDE SEQUENCE [LARGE SCALE GENOMIC DNA]</scope>
    <source>
        <strain evidence="13 14">8G7_MSG3316</strain>
    </source>
</reference>
<dbReference type="InterPro" id="IPR001670">
    <property type="entry name" value="ADH_Fe/GldA"/>
</dbReference>
<dbReference type="OrthoDB" id="5198708at2"/>
<dbReference type="SUPFAM" id="SSF56796">
    <property type="entry name" value="Dehydroquinate synthase-like"/>
    <property type="match status" value="1"/>
</dbReference>
<dbReference type="Gene3D" id="1.20.1090.10">
    <property type="entry name" value="Dehydroquinate synthase-like - alpha domain"/>
    <property type="match status" value="1"/>
</dbReference>
<dbReference type="CDD" id="cd08170">
    <property type="entry name" value="GlyDH"/>
    <property type="match status" value="1"/>
</dbReference>
<keyword evidence="4 11" id="KW-0520">NAD</keyword>
<feature type="binding site" evidence="10">
    <location>
        <position position="121"/>
    </location>
    <ligand>
        <name>glycerol</name>
        <dbReference type="ChEBI" id="CHEBI:17754"/>
    </ligand>
</feature>
<gene>
    <name evidence="13" type="ORF">A5886_001321</name>
</gene>
<proteinExistence type="inferred from homology"/>
<dbReference type="PANTHER" id="PTHR43616:SF5">
    <property type="entry name" value="GLYCEROL DEHYDROGENASE 1"/>
    <property type="match status" value="1"/>
</dbReference>
<dbReference type="Gene3D" id="3.40.50.1970">
    <property type="match status" value="1"/>
</dbReference>
<evidence type="ECO:0000313" key="13">
    <source>
        <dbReference type="EMBL" id="OTN76244.1"/>
    </source>
</evidence>
<evidence type="ECO:0000256" key="6">
    <source>
        <dbReference type="ARBA" id="ARBA00039147"/>
    </source>
</evidence>
<keyword evidence="3" id="KW-0560">Oxidoreductase</keyword>
<comment type="cofactor">
    <cofactor evidence="9">
        <name>Zn(2+)</name>
        <dbReference type="ChEBI" id="CHEBI:29105"/>
    </cofactor>
    <text evidence="9">Binds 1 zinc ion per subunit.</text>
</comment>
<evidence type="ECO:0000313" key="14">
    <source>
        <dbReference type="Proteomes" id="UP000195043"/>
    </source>
</evidence>
<feature type="binding site" evidence="11">
    <location>
        <begin position="94"/>
        <end position="98"/>
    </location>
    <ligand>
        <name>NAD(+)</name>
        <dbReference type="ChEBI" id="CHEBI:57540"/>
    </ligand>
</feature>
<evidence type="ECO:0000256" key="2">
    <source>
        <dbReference type="ARBA" id="ARBA00022723"/>
    </source>
</evidence>
<evidence type="ECO:0000256" key="11">
    <source>
        <dbReference type="PIRSR" id="PIRSR000112-3"/>
    </source>
</evidence>
<keyword evidence="2 9" id="KW-0479">Metal-binding</keyword>
<feature type="domain" description="Alcohol dehydrogenase iron-type/glycerol dehydrogenase GldA" evidence="12">
    <location>
        <begin position="8"/>
        <end position="154"/>
    </location>
</feature>
<feature type="binding site" evidence="9">
    <location>
        <position position="171"/>
    </location>
    <ligand>
        <name>glycerol</name>
        <dbReference type="ChEBI" id="CHEBI:17754"/>
    </ligand>
</feature>
<evidence type="ECO:0000256" key="3">
    <source>
        <dbReference type="ARBA" id="ARBA00023002"/>
    </source>
</evidence>
<dbReference type="EMBL" id="NGKU01000001">
    <property type="protein sequence ID" value="OTN76244.1"/>
    <property type="molecule type" value="Genomic_DNA"/>
</dbReference>
<comment type="catalytic activity">
    <reaction evidence="8">
        <text>glycerol + NAD(+) = dihydroxyacetone + NADH + H(+)</text>
        <dbReference type="Rhea" id="RHEA:13769"/>
        <dbReference type="ChEBI" id="CHEBI:15378"/>
        <dbReference type="ChEBI" id="CHEBI:16016"/>
        <dbReference type="ChEBI" id="CHEBI:17754"/>
        <dbReference type="ChEBI" id="CHEBI:57540"/>
        <dbReference type="ChEBI" id="CHEBI:57945"/>
        <dbReference type="EC" id="1.1.1.6"/>
    </reaction>
</comment>
<comment type="similarity">
    <text evidence="1">Belongs to the iron-containing alcohol dehydrogenase family.</text>
</comment>
<feature type="binding site" evidence="11">
    <location>
        <position position="131"/>
    </location>
    <ligand>
        <name>NAD(+)</name>
        <dbReference type="ChEBI" id="CHEBI:57540"/>
    </ligand>
</feature>
<organism evidence="13 14">
    <name type="scientific">Candidatus Enterococcus testudinis</name>
    <dbReference type="NCBI Taxonomy" id="1834191"/>
    <lineage>
        <taxon>Bacteria</taxon>
        <taxon>Bacillati</taxon>
        <taxon>Bacillota</taxon>
        <taxon>Bacilli</taxon>
        <taxon>Lactobacillales</taxon>
        <taxon>Enterococcaceae</taxon>
        <taxon>Enterococcus</taxon>
    </lineage>
</organism>
<accession>A0A242A5E4</accession>
<dbReference type="PIRSF" id="PIRSF000112">
    <property type="entry name" value="Glycerol_dehydrogenase"/>
    <property type="match status" value="1"/>
</dbReference>
<dbReference type="InterPro" id="IPR018211">
    <property type="entry name" value="ADH_Fe_CS"/>
</dbReference>
<dbReference type="STRING" id="1834191.A5886_001321"/>
<evidence type="ECO:0000256" key="5">
    <source>
        <dbReference type="ARBA" id="ARBA00037918"/>
    </source>
</evidence>
<comment type="caution">
    <text evidence="13">The sequence shown here is derived from an EMBL/GenBank/DDBJ whole genome shotgun (WGS) entry which is preliminary data.</text>
</comment>
<feature type="binding site" evidence="11">
    <location>
        <position position="127"/>
    </location>
    <ligand>
        <name>NAD(+)</name>
        <dbReference type="ChEBI" id="CHEBI:57540"/>
    </ligand>
</feature>
<sequence length="366" mass="39267">MERIFASPSRYVQGKGVLENGLHHIKDLGQKVLLLTDENVWEIAGETLFDNLKAADLSPVKEIFGGEASAKEIERIVEKAQDESIEVIAALGGGKTIDTGKAVADELKVPIAVLPTIASTDAPTSSLSVIYSDEGRFEKYRFYNKNPELVLVDTAIIAKAPAKLLAAGIADALATYVEARAVARSHSENMVGGMQPIAGMAIAEKCEEILFDNALKAYQANQQQVVTEAFEQIVEANTLLSGLGFESAGLAAAHAIHNGLTAIDGEVHALSHGEKVAYGTLTQLMLENADPDELDAYIELYQALDLPTTLSDMSLSEAKDADLLKIGEQACIEGETIHHMPFPVTPEDVVAALKAVDAYVTSYYPR</sequence>
<dbReference type="GO" id="GO:0008888">
    <property type="term" value="F:glycerol dehydrogenase (NAD+) activity"/>
    <property type="evidence" value="ECO:0007669"/>
    <property type="project" value="UniProtKB-EC"/>
</dbReference>
<keyword evidence="9" id="KW-0862">Zinc</keyword>
<dbReference type="GO" id="GO:0005829">
    <property type="term" value="C:cytosol"/>
    <property type="evidence" value="ECO:0007669"/>
    <property type="project" value="TreeGrafter"/>
</dbReference>
<comment type="pathway">
    <text evidence="5">Polyol metabolism; glycerol fermentation; glycerone phosphate from glycerol (oxidative route): step 1/2.</text>
</comment>
<dbReference type="RefSeq" id="WP_086274220.1">
    <property type="nucleotide sequence ID" value="NZ_NGKU01000001.1"/>
</dbReference>
<dbReference type="InterPro" id="IPR016205">
    <property type="entry name" value="Glycerol_DH"/>
</dbReference>
<feature type="binding site" evidence="9">
    <location>
        <position position="254"/>
    </location>
    <ligand>
        <name>glycerol</name>
        <dbReference type="ChEBI" id="CHEBI:17754"/>
    </ligand>
</feature>
<dbReference type="PANTHER" id="PTHR43616">
    <property type="entry name" value="GLYCEROL DEHYDROGENASE"/>
    <property type="match status" value="1"/>
</dbReference>
<keyword evidence="14" id="KW-1185">Reference proteome</keyword>
<dbReference type="Pfam" id="PF00465">
    <property type="entry name" value="Fe-ADH"/>
    <property type="match status" value="1"/>
</dbReference>
<feature type="binding site" evidence="9">
    <location>
        <position position="272"/>
    </location>
    <ligand>
        <name>glycerol</name>
        <dbReference type="ChEBI" id="CHEBI:17754"/>
    </ligand>
</feature>
<dbReference type="EC" id="1.1.1.6" evidence="6"/>
<feature type="binding site" evidence="11">
    <location>
        <position position="125"/>
    </location>
    <ligand>
        <name>NAD(+)</name>
        <dbReference type="ChEBI" id="CHEBI:57540"/>
    </ligand>
</feature>
<dbReference type="Proteomes" id="UP000195043">
    <property type="component" value="Unassembled WGS sequence"/>
</dbReference>
<dbReference type="GO" id="GO:0046872">
    <property type="term" value="F:metal ion binding"/>
    <property type="evidence" value="ECO:0007669"/>
    <property type="project" value="UniProtKB-KW"/>
</dbReference>